<evidence type="ECO:0000313" key="1">
    <source>
        <dbReference type="EMBL" id="MFD2036700.1"/>
    </source>
</evidence>
<evidence type="ECO:0000313" key="2">
    <source>
        <dbReference type="Proteomes" id="UP001597361"/>
    </source>
</evidence>
<dbReference type="RefSeq" id="WP_376887986.1">
    <property type="nucleotide sequence ID" value="NZ_JBHUHR010000045.1"/>
</dbReference>
<comment type="caution">
    <text evidence="1">The sequence shown here is derived from an EMBL/GenBank/DDBJ whole genome shotgun (WGS) entry which is preliminary data.</text>
</comment>
<dbReference type="InterPro" id="IPR038282">
    <property type="entry name" value="DUF2267_sf"/>
</dbReference>
<accession>A0ABW4VSW1</accession>
<protein>
    <submittedName>
        <fullName evidence="1">DUF2267 domain-containing protein</fullName>
    </submittedName>
</protein>
<dbReference type="Pfam" id="PF10025">
    <property type="entry name" value="DUF2267"/>
    <property type="match status" value="1"/>
</dbReference>
<proteinExistence type="predicted"/>
<sequence length="147" mass="17252">MSINFDKFAQQGNFYIKQLAEDLGHPEDLSQTSILLRSVLHAVRDRISFQESLHFLSQLPMFLKALYVETWVYDTDSTQIKRLEEFKTAVKDVQMKFGERQFDWKESTEELISKVLQSLGKHFLTEGQLSHVAEQMPKEVKPLFPYH</sequence>
<gene>
    <name evidence="1" type="ORF">ACFSKL_17985</name>
</gene>
<name>A0ABW4VSW1_9BACT</name>
<organism evidence="1 2">
    <name type="scientific">Belliella marina</name>
    <dbReference type="NCBI Taxonomy" id="1644146"/>
    <lineage>
        <taxon>Bacteria</taxon>
        <taxon>Pseudomonadati</taxon>
        <taxon>Bacteroidota</taxon>
        <taxon>Cytophagia</taxon>
        <taxon>Cytophagales</taxon>
        <taxon>Cyclobacteriaceae</taxon>
        <taxon>Belliella</taxon>
    </lineage>
</organism>
<dbReference type="Gene3D" id="1.10.490.110">
    <property type="entry name" value="Uncharacterized conserved protein DUF2267"/>
    <property type="match status" value="1"/>
</dbReference>
<keyword evidence="2" id="KW-1185">Reference proteome</keyword>
<dbReference type="Proteomes" id="UP001597361">
    <property type="component" value="Unassembled WGS sequence"/>
</dbReference>
<dbReference type="EMBL" id="JBHUHR010000045">
    <property type="protein sequence ID" value="MFD2036700.1"/>
    <property type="molecule type" value="Genomic_DNA"/>
</dbReference>
<dbReference type="InterPro" id="IPR018727">
    <property type="entry name" value="DUF2267"/>
</dbReference>
<reference evidence="2" key="1">
    <citation type="journal article" date="2019" name="Int. J. Syst. Evol. Microbiol.">
        <title>The Global Catalogue of Microorganisms (GCM) 10K type strain sequencing project: providing services to taxonomists for standard genome sequencing and annotation.</title>
        <authorList>
            <consortium name="The Broad Institute Genomics Platform"/>
            <consortium name="The Broad Institute Genome Sequencing Center for Infectious Disease"/>
            <person name="Wu L."/>
            <person name="Ma J."/>
        </authorList>
    </citation>
    <scope>NUCLEOTIDE SEQUENCE [LARGE SCALE GENOMIC DNA]</scope>
    <source>
        <strain evidence="2">CGMCC 1.15180</strain>
    </source>
</reference>